<feature type="chain" id="PRO_5026948137" evidence="4">
    <location>
        <begin position="23"/>
        <end position="1126"/>
    </location>
</feature>
<protein>
    <submittedName>
        <fullName evidence="6">Beta-xylosidase</fullName>
        <ecNumber evidence="6">3.2.1.37</ecNumber>
    </submittedName>
</protein>
<dbReference type="SUPFAM" id="SSF75005">
    <property type="entry name" value="Arabinanase/levansucrase/invertase"/>
    <property type="match status" value="4"/>
</dbReference>
<evidence type="ECO:0000256" key="3">
    <source>
        <dbReference type="ARBA" id="ARBA00023295"/>
    </source>
</evidence>
<dbReference type="InterPro" id="IPR006710">
    <property type="entry name" value="Glyco_hydro_43"/>
</dbReference>
<comment type="similarity">
    <text evidence="1">Belongs to the glycosyl hydrolase 43 family.</text>
</comment>
<organism evidence="6">
    <name type="scientific">Bacteroides intestinalis</name>
    <dbReference type="NCBI Taxonomy" id="329854"/>
    <lineage>
        <taxon>Bacteria</taxon>
        <taxon>Pseudomonadati</taxon>
        <taxon>Bacteroidota</taxon>
        <taxon>Bacteroidia</taxon>
        <taxon>Bacteroidales</taxon>
        <taxon>Bacteroidaceae</taxon>
        <taxon>Bacteroides</taxon>
    </lineage>
</organism>
<dbReference type="Gene3D" id="2.60.120.200">
    <property type="match status" value="1"/>
</dbReference>
<evidence type="ECO:0000259" key="5">
    <source>
        <dbReference type="Pfam" id="PF17851"/>
    </source>
</evidence>
<dbReference type="Pfam" id="PF04616">
    <property type="entry name" value="Glyco_hydro_43"/>
    <property type="match status" value="2"/>
</dbReference>
<dbReference type="InterPro" id="IPR023296">
    <property type="entry name" value="Glyco_hydro_beta-prop_sf"/>
</dbReference>
<evidence type="ECO:0000256" key="4">
    <source>
        <dbReference type="SAM" id="SignalP"/>
    </source>
</evidence>
<proteinExistence type="inferred from homology"/>
<dbReference type="CDD" id="cd09002">
    <property type="entry name" value="GH43_XYL-like"/>
    <property type="match status" value="1"/>
</dbReference>
<dbReference type="Pfam" id="PF17851">
    <property type="entry name" value="GH43_C2"/>
    <property type="match status" value="1"/>
</dbReference>
<name>A0A6N2UZC7_9BACE</name>
<dbReference type="InterPro" id="IPR041542">
    <property type="entry name" value="GH43_C2"/>
</dbReference>
<dbReference type="Gene3D" id="2.115.10.20">
    <property type="entry name" value="Glycosyl hydrolase domain, family 43"/>
    <property type="match status" value="3"/>
</dbReference>
<dbReference type="EMBL" id="CACRSU010000020">
    <property type="protein sequence ID" value="VYT22573.1"/>
    <property type="molecule type" value="Genomic_DNA"/>
</dbReference>
<evidence type="ECO:0000256" key="1">
    <source>
        <dbReference type="ARBA" id="ARBA00009865"/>
    </source>
</evidence>
<dbReference type="SUPFAM" id="SSF49899">
    <property type="entry name" value="Concanavalin A-like lectins/glucanases"/>
    <property type="match status" value="1"/>
</dbReference>
<keyword evidence="4" id="KW-0732">Signal</keyword>
<dbReference type="InterPro" id="IPR051795">
    <property type="entry name" value="Glycosyl_Hydrlase_43"/>
</dbReference>
<keyword evidence="2 6" id="KW-0378">Hydrolase</keyword>
<dbReference type="CDD" id="cd08983">
    <property type="entry name" value="GH43_Bt3655-like"/>
    <property type="match status" value="1"/>
</dbReference>
<feature type="signal peptide" evidence="4">
    <location>
        <begin position="1"/>
        <end position="22"/>
    </location>
</feature>
<accession>A0A6N2UZC7</accession>
<keyword evidence="3 6" id="KW-0326">Glycosidase</keyword>
<sequence>MYIMKQLLLLILLALTAMPADAQEYPKVILPGDYPDPSIMREGEDYYMTHSPFFYAPGFLIWHSKDLVNWEPVCRACPEYEGSAMAPDLLKYKDKYYIYYPTSKGENYVIYADNIRGPWSNPVKLDVRGIDPGHVVGEDGHRYLFTNNGWVAPLSDDGLKITGENKKVYDGWVYPKNWETEGDDMYLESPKLLFKDGYYYMTSAEGGTAGPATSHMCVMARSKSILGPWENSPYNPVVHTYSATDNWWSKGHGTLIDDVNGNWWMVYHAYAKGYHTLGRQTLIEPMEYSPDGWFRPTRTAASLPADPNIKHGLNLNDDFTETSLGMQWTFWKEYAPGQLSFKNNTLRMNAKGSSPADGRLLLITPEDKCYETQVDVQVGKGNKAGLVLFYNEKAFAGVVSDGKNFTVYRNAEQTETIPNTIGRNFKVKLLNQGNKVKMMVSKDGNAWTVLAEDVDVSDMHHNKYKGFFALRAGLLSCGKGDAGFSQFRYRNAVPQEKDMSAYLMVFHKDETHGLYMAVSHDGYTFTALNDGEPVIAGDTIAYQRGIRDPHIYRGPDGAFYLAMTDLHVFAQRDGYRTTQWERDGKYGWGNNRGLVLMKSWDLINWKRTNIRFDKMSAGMSEIGCAWAPEVTYDAQKGKLMIYFTMRFRNEANKLYYVYVNDEFDTIETLPQILFEYPNEKTSAIDGDITKVGDKYHLFYVAHDGPAGIKHAVSDRTNGNYEFDPRWYDFEPKACEAPNVWKRIGEDKWVLMYDVYSVTPHNFAFIETFDFVNFKNLGRFNEGVMKTTNFTAPKHGAVIHLTMEEAERLESYWQKNKRKYVSTASIRKNPILPGFYADPEVMYSEKTGRYYIYPTTDGIPNWGSTAFKAFSSDDLVNWKEEGVILDLKDVSWAKKNAWAPCIIEKKQADGNYKYYYYYTAEQQIGVAVADSPTGPFIDSGKPLIDKVRPGGMSKGQNIDPDVFTDPASGKTYLYWGNYYMAVCELNEDMVSIKPNTTKILIDNDAYYSEAAHVFYRNGYYYFTWSKNDTRSPEYQVRYVRAKSPVGPIDASKSEVILCKKPEQGIFGTGHHSVLPLPNKNEWRIVYHRFKFPDAVTMGRNAGFHREVCIDKLEFDENDSIIKIVPTL</sequence>
<dbReference type="AlphaFoldDB" id="A0A6N2UZC7"/>
<dbReference type="GO" id="GO:0005975">
    <property type="term" value="P:carbohydrate metabolic process"/>
    <property type="evidence" value="ECO:0007669"/>
    <property type="project" value="InterPro"/>
</dbReference>
<gene>
    <name evidence="6" type="primary">xynB_4</name>
    <name evidence="6" type="ORF">BILFYP9_02309</name>
</gene>
<evidence type="ECO:0000256" key="2">
    <source>
        <dbReference type="ARBA" id="ARBA00022801"/>
    </source>
</evidence>
<reference evidence="6" key="1">
    <citation type="submission" date="2019-11" db="EMBL/GenBank/DDBJ databases">
        <authorList>
            <person name="Feng L."/>
        </authorList>
    </citation>
    <scope>NUCLEOTIDE SEQUENCE</scope>
    <source>
        <strain evidence="6">BintestinalisLFYP9</strain>
    </source>
</reference>
<dbReference type="EC" id="3.2.1.37" evidence="6"/>
<dbReference type="GO" id="GO:0009044">
    <property type="term" value="F:xylan 1,4-beta-xylosidase activity"/>
    <property type="evidence" value="ECO:0007669"/>
    <property type="project" value="UniProtKB-EC"/>
</dbReference>
<feature type="domain" description="Beta-xylosidase C-terminal Concanavalin A-like" evidence="5">
    <location>
        <begin position="316"/>
        <end position="490"/>
    </location>
</feature>
<dbReference type="PANTHER" id="PTHR42812:SF2">
    <property type="entry name" value="XYLOSIDASE_ARABINOSIDASE"/>
    <property type="match status" value="1"/>
</dbReference>
<dbReference type="PANTHER" id="PTHR42812">
    <property type="entry name" value="BETA-XYLOSIDASE"/>
    <property type="match status" value="1"/>
</dbReference>
<evidence type="ECO:0000313" key="6">
    <source>
        <dbReference type="EMBL" id="VYT22573.1"/>
    </source>
</evidence>
<dbReference type="InterPro" id="IPR013320">
    <property type="entry name" value="ConA-like_dom_sf"/>
</dbReference>